<dbReference type="AlphaFoldDB" id="A0A2J6QLI5"/>
<dbReference type="Proteomes" id="UP000235672">
    <property type="component" value="Unassembled WGS sequence"/>
</dbReference>
<evidence type="ECO:0000313" key="1">
    <source>
        <dbReference type="EMBL" id="PMD27134.1"/>
    </source>
</evidence>
<name>A0A2J6QLI5_9HELO</name>
<sequence>MYAAPGFDNPIPATRDANMSFRNRHRFLDEVYNSYRDPSEVPAKILGYIAQAAGLSMEEILA</sequence>
<protein>
    <submittedName>
        <fullName evidence="1">Uncharacterized protein</fullName>
    </submittedName>
</protein>
<gene>
    <name evidence="1" type="ORF">NA56DRAFT_225638</name>
</gene>
<evidence type="ECO:0000313" key="2">
    <source>
        <dbReference type="Proteomes" id="UP000235672"/>
    </source>
</evidence>
<reference evidence="1 2" key="1">
    <citation type="submission" date="2016-05" db="EMBL/GenBank/DDBJ databases">
        <title>A degradative enzymes factory behind the ericoid mycorrhizal symbiosis.</title>
        <authorList>
            <consortium name="DOE Joint Genome Institute"/>
            <person name="Martino E."/>
            <person name="Morin E."/>
            <person name="Grelet G."/>
            <person name="Kuo A."/>
            <person name="Kohler A."/>
            <person name="Daghino S."/>
            <person name="Barry K."/>
            <person name="Choi C."/>
            <person name="Cichocki N."/>
            <person name="Clum A."/>
            <person name="Copeland A."/>
            <person name="Hainaut M."/>
            <person name="Haridas S."/>
            <person name="Labutti K."/>
            <person name="Lindquist E."/>
            <person name="Lipzen A."/>
            <person name="Khouja H.-R."/>
            <person name="Murat C."/>
            <person name="Ohm R."/>
            <person name="Olson A."/>
            <person name="Spatafora J."/>
            <person name="Veneault-Fourrey C."/>
            <person name="Henrissat B."/>
            <person name="Grigoriev I."/>
            <person name="Martin F."/>
            <person name="Perotto S."/>
        </authorList>
    </citation>
    <scope>NUCLEOTIDE SEQUENCE [LARGE SCALE GENOMIC DNA]</scope>
    <source>
        <strain evidence="1 2">UAMH 7357</strain>
    </source>
</reference>
<dbReference type="EMBL" id="KZ613466">
    <property type="protein sequence ID" value="PMD27134.1"/>
    <property type="molecule type" value="Genomic_DNA"/>
</dbReference>
<accession>A0A2J6QLI5</accession>
<keyword evidence="2" id="KW-1185">Reference proteome</keyword>
<proteinExistence type="predicted"/>
<organism evidence="1 2">
    <name type="scientific">Hyaloscypha hepaticicola</name>
    <dbReference type="NCBI Taxonomy" id="2082293"/>
    <lineage>
        <taxon>Eukaryota</taxon>
        <taxon>Fungi</taxon>
        <taxon>Dikarya</taxon>
        <taxon>Ascomycota</taxon>
        <taxon>Pezizomycotina</taxon>
        <taxon>Leotiomycetes</taxon>
        <taxon>Helotiales</taxon>
        <taxon>Hyaloscyphaceae</taxon>
        <taxon>Hyaloscypha</taxon>
    </lineage>
</organism>